<dbReference type="InterPro" id="IPR019786">
    <property type="entry name" value="Zinc_finger_PHD-type_CS"/>
</dbReference>
<dbReference type="Pfam" id="PF00385">
    <property type="entry name" value="Chromo"/>
    <property type="match status" value="1"/>
</dbReference>
<dbReference type="Pfam" id="PF00035">
    <property type="entry name" value="dsrm"/>
    <property type="match status" value="2"/>
</dbReference>
<dbReference type="InterPro" id="IPR014720">
    <property type="entry name" value="dsRBD_dom"/>
</dbReference>
<comment type="similarity">
    <text evidence="2">Belongs to the DHHC palmitoyltransferase family.</text>
</comment>
<dbReference type="InterPro" id="IPR013083">
    <property type="entry name" value="Znf_RING/FYVE/PHD"/>
</dbReference>
<organism evidence="23 24">
    <name type="scientific">Cannabis sativa</name>
    <name type="common">Hemp</name>
    <name type="synonym">Marijuana</name>
    <dbReference type="NCBI Taxonomy" id="3483"/>
    <lineage>
        <taxon>Eukaryota</taxon>
        <taxon>Viridiplantae</taxon>
        <taxon>Streptophyta</taxon>
        <taxon>Embryophyta</taxon>
        <taxon>Tracheophyta</taxon>
        <taxon>Spermatophyta</taxon>
        <taxon>Magnoliopsida</taxon>
        <taxon>eudicotyledons</taxon>
        <taxon>Gunneridae</taxon>
        <taxon>Pentapetalae</taxon>
        <taxon>rosids</taxon>
        <taxon>fabids</taxon>
        <taxon>Rosales</taxon>
        <taxon>Cannabaceae</taxon>
        <taxon>Cannabis</taxon>
    </lineage>
</organism>
<feature type="domain" description="DM13" evidence="22">
    <location>
        <begin position="1019"/>
        <end position="1123"/>
    </location>
</feature>
<dbReference type="GO" id="GO:0008270">
    <property type="term" value="F:zinc ion binding"/>
    <property type="evidence" value="ECO:0007669"/>
    <property type="project" value="UniProtKB-KW"/>
</dbReference>
<dbReference type="PROSITE" id="PS50216">
    <property type="entry name" value="DHHC"/>
    <property type="match status" value="1"/>
</dbReference>
<evidence type="ECO:0000256" key="6">
    <source>
        <dbReference type="ARBA" id="ARBA00022737"/>
    </source>
</evidence>
<dbReference type="Gramene" id="evm.model.10.1817">
    <property type="protein sequence ID" value="cds.evm.model.10.1817"/>
    <property type="gene ID" value="evm.TU.10.1817"/>
</dbReference>
<evidence type="ECO:0000256" key="5">
    <source>
        <dbReference type="ARBA" id="ARBA00022723"/>
    </source>
</evidence>
<dbReference type="CDD" id="cd09631">
    <property type="entry name" value="DOMON_DOH"/>
    <property type="match status" value="2"/>
</dbReference>
<evidence type="ECO:0000256" key="10">
    <source>
        <dbReference type="ARBA" id="ARBA00022982"/>
    </source>
</evidence>
<dbReference type="PANTHER" id="PTHR47281:SF1">
    <property type="entry name" value="OS09G0557700 PROTEIN"/>
    <property type="match status" value="1"/>
</dbReference>
<evidence type="ECO:0000256" key="15">
    <source>
        <dbReference type="SAM" id="MobiDB-lite"/>
    </source>
</evidence>
<keyword evidence="24" id="KW-1185">Reference proteome</keyword>
<feature type="transmembrane region" description="Helical" evidence="16">
    <location>
        <begin position="192"/>
        <end position="215"/>
    </location>
</feature>
<feature type="domain" description="PHD-type" evidence="18">
    <location>
        <begin position="830"/>
        <end position="877"/>
    </location>
</feature>
<dbReference type="SUPFAM" id="SSF54160">
    <property type="entry name" value="Chromo domain-like"/>
    <property type="match status" value="1"/>
</dbReference>
<evidence type="ECO:0000256" key="12">
    <source>
        <dbReference type="ARBA" id="ARBA00023136"/>
    </source>
</evidence>
<dbReference type="SMART" id="SM00665">
    <property type="entry name" value="B561"/>
    <property type="match status" value="1"/>
</dbReference>
<dbReference type="Pfam" id="PF25489">
    <property type="entry name" value="At5g54830"/>
    <property type="match status" value="1"/>
</dbReference>
<feature type="domain" description="DOMON" evidence="20">
    <location>
        <begin position="1499"/>
        <end position="1620"/>
    </location>
</feature>
<feature type="transmembrane region" description="Helical" evidence="16">
    <location>
        <begin position="235"/>
        <end position="261"/>
    </location>
</feature>
<dbReference type="SMART" id="SM00664">
    <property type="entry name" value="DoH"/>
    <property type="match status" value="2"/>
</dbReference>
<dbReference type="EnsemblPlants" id="evm.model.10.1817">
    <property type="protein sequence ID" value="cds.evm.model.10.1817"/>
    <property type="gene ID" value="evm.TU.10.1817"/>
</dbReference>
<evidence type="ECO:0000256" key="7">
    <source>
        <dbReference type="ARBA" id="ARBA00022771"/>
    </source>
</evidence>
<accession>A0A803QL00</accession>
<dbReference type="Pfam" id="PF10517">
    <property type="entry name" value="DM13"/>
    <property type="match status" value="1"/>
</dbReference>
<evidence type="ECO:0000256" key="4">
    <source>
        <dbReference type="ARBA" id="ARBA00022692"/>
    </source>
</evidence>
<dbReference type="Pfam" id="PF03351">
    <property type="entry name" value="DOMON"/>
    <property type="match status" value="2"/>
</dbReference>
<keyword evidence="9 14" id="KW-0694">RNA-binding</keyword>
<dbReference type="InterPro" id="IPR016197">
    <property type="entry name" value="Chromo-like_dom_sf"/>
</dbReference>
<dbReference type="InterPro" id="IPR045266">
    <property type="entry name" value="DOH_DOMON"/>
</dbReference>
<keyword evidence="7 13" id="KW-0863">Zinc-finger</keyword>
<evidence type="ECO:0000256" key="2">
    <source>
        <dbReference type="ARBA" id="ARBA00008574"/>
    </source>
</evidence>
<feature type="compositionally biased region" description="Polar residues" evidence="15">
    <location>
        <begin position="400"/>
        <end position="415"/>
    </location>
</feature>
<dbReference type="GO" id="GO:0016409">
    <property type="term" value="F:palmitoyltransferase activity"/>
    <property type="evidence" value="ECO:0007669"/>
    <property type="project" value="InterPro"/>
</dbReference>
<feature type="domain" description="DOMON" evidence="20">
    <location>
        <begin position="1159"/>
        <end position="1304"/>
    </location>
</feature>
<keyword evidence="6" id="KW-0677">Repeat</keyword>
<dbReference type="Gene3D" id="1.20.120.1770">
    <property type="match status" value="1"/>
</dbReference>
<dbReference type="GO" id="GO:0012505">
    <property type="term" value="C:endomembrane system"/>
    <property type="evidence" value="ECO:0007669"/>
    <property type="project" value="UniProtKB-SubCell"/>
</dbReference>
<dbReference type="CDD" id="cd18660">
    <property type="entry name" value="CD1_tandem"/>
    <property type="match status" value="1"/>
</dbReference>
<feature type="region of interest" description="Disordered" evidence="15">
    <location>
        <begin position="1835"/>
        <end position="1880"/>
    </location>
</feature>
<dbReference type="PROSITE" id="PS50016">
    <property type="entry name" value="ZF_PHD_2"/>
    <property type="match status" value="1"/>
</dbReference>
<feature type="transmembrane region" description="Helical" evidence="16">
    <location>
        <begin position="1770"/>
        <end position="1790"/>
    </location>
</feature>
<evidence type="ECO:0000313" key="24">
    <source>
        <dbReference type="Proteomes" id="UP000596661"/>
    </source>
</evidence>
<sequence length="1880" mass="208623">MGTSPGQRAQLRAPHSHSLFGFWGERASPTTTGRFIFGPDVRSLGLTIFLIVAPVTIFCIFVAKNLMDDWGHHWGLSVMVVAVLFTLYVLVLLLLTSGRDPGIIPRNAHPPEPEGYDGSMDVGAGQTPQLRLPRVKEVEVNGMTVKIKYCDTCMLYRPPRCSHCSICNNCVERFDHHCPWVGQCIGLRNYRFFFMFVFSTTLLCIYVFAFCWVYIRRIMEGEDITIWKAMIKTPASIVLIIYTFISMWFVGGLTAFHLYLISTNQTTYENFRYRYDRRANPYNKGVVDNFKEIFCTSTPPSKNHFRAMVPREAGFPPGRSGGGGFMSPNMGKAVDDIEMGRKTEGELGEVSPDVRTTVDDGAERGGHPRRSSWGRKSGSWEMSPEVLALAARVGEPNRVGGSTSGSSAANDSRQAQGLDHAPRFKASVNFNGEIFESPNYCPTLRQAEHAAAEVALNVLSTRGPSRSLTARVLDETGIYKNLLQETAHRAGLRLPVYTTVRSGPGHVPTFTCTVELAGMNFTGESAKTKKQAEKNAAIAAWSALNQMPKLGSLTTKQDNHEEQANVTEVLSSFRPKDDGKQVRRRDPNPPPKKIFRGHHRDNNIGSSSSLPSSSNISSQDEKLKLMEMIMELSQEDSILKYNTFTSLLPPPPPRTVSKILPPSIRPIPVQVRSRLSPHLIQTSLEDHHKKDEEQWLGKKPSVIVKPCHYPLSSNLNAYTTTTSPSSSGIKSSHLSRTMFSDQSHPHKIAPAVQIRSVIPVCAAAPVTHSATTKPRAEEDMSSLIERFRVRSDRKPIYNLDDSDEDFYVVPGKSGTVGEKFEKVARSDQIEDSCQACGENGSLLCCETCNYAYHSKCLISPLKTSTSGNWRCPECVSPLSDIDKILDCETRPTVADDSDASTLGSKQIFVKQYLVKWKGLSYLHCTWVPEKEFLKAFKTHPCLRTKVTHFHRQMTSNRNFGDDFVEKRPEWTTADRVTACRGFIGMPRQLALFGFLVEFILLILCGVVSGLSCPNTSSIVGFESEFNMVQHQLRGSLKIMDDCSFRVSNFDMISGTEVYWWGANGSDFENLTSGFVVSDQKLNDTYKNSSFVVHLGKNVTWDGIQVLAVWDRPTASNFGHVLLKNVSSNESQSSGSSSGTGLGRGHVEPTMFENCKVLSDNYRVRWTLNADDNLIDIGLEAATGMLNYMAFGWANPKSSSNLMLEADVAVTGFMEDGLPFVDDFYITEYSDCLVDSDGSAHGVCPDSIYEGLDSTASVNNTKLVYGHRKDGVSFIRYQRPLKSDDKKYDLPVNHTENTAVIWAMGKIKPPDSIRQYYLPQNHGGPRDVTFGHLMLNISEQVNDCVGPLDAEDKEDQDVVTADGNAALVVTSGPALHYPNPPHPSKVFYINKKEAPVLRVERGVPVKFSIQAGHDVALYITSDPLGGNATLRNTTETVYAGGAEAEGVQASPTELVWLPDRNTPNQVYYQSLFQQKMGWRVQVVDGGLPDMYNNSVFLDDQQVTFFWTLSKDSISIAARAEKKSGYLAIGFGSGMVNSYAYVAWIDSTGSGRVNTYWIDGTDASSVHPTEENLTYVRCKSENGIITLEFTRPLRPSCSHSKDPVCKNIIDPSTPLKVIWAMGAGWTNGSLTERNMHSVMSSRPVRVLLMRGSAEAEQDLRPVLAVHGFMMFLAWGILLPGGAVAARYLKHVKGDGWYKIHVYLQYSGLSIVMLALLFAVAELRAFHVGSLHVKFGIIAIFLGCLQPVNASFRPKKPLNGEEVSPKRRLWEYLHMNMGRSAIVAGIAALFTGMKHLGDRYDENVHGLNLALIAWFLFGALMVVYLEYGERQKRKERVSGRGSWVLGNPEEDDSLDLLSPSGRHAEKESQMSGRMEVQLAPLNK</sequence>
<dbReference type="InterPro" id="IPR044451">
    <property type="entry name" value="AtDRB-like_DSRM_2"/>
</dbReference>
<dbReference type="CDD" id="cd19908">
    <property type="entry name" value="DSRM_AtDRB-like_rpt2"/>
    <property type="match status" value="1"/>
</dbReference>
<feature type="region of interest" description="Disordered" evidence="15">
    <location>
        <begin position="394"/>
        <end position="418"/>
    </location>
</feature>
<comment type="subcellular location">
    <subcellularLocation>
        <location evidence="1">Endomembrane system</location>
        <topology evidence="1">Multi-pass membrane protein</topology>
    </subcellularLocation>
</comment>
<dbReference type="GO" id="GO:0003725">
    <property type="term" value="F:double-stranded RNA binding"/>
    <property type="evidence" value="ECO:0007669"/>
    <property type="project" value="InterPro"/>
</dbReference>
<dbReference type="PROSITE" id="PS50013">
    <property type="entry name" value="CHROMO_2"/>
    <property type="match status" value="1"/>
</dbReference>
<keyword evidence="10" id="KW-0249">Electron transport</keyword>
<dbReference type="Proteomes" id="UP000596661">
    <property type="component" value="Unassembled WGS sequence"/>
</dbReference>
<evidence type="ECO:0000313" key="23">
    <source>
        <dbReference type="EnsemblPlants" id="cds.evm.model.10.1817"/>
    </source>
</evidence>
<evidence type="ECO:0000256" key="3">
    <source>
        <dbReference type="ARBA" id="ARBA00022448"/>
    </source>
</evidence>
<dbReference type="Pfam" id="PF01529">
    <property type="entry name" value="DHHC"/>
    <property type="match status" value="1"/>
</dbReference>
<evidence type="ECO:0000259" key="19">
    <source>
        <dbReference type="PROSITE" id="PS50137"/>
    </source>
</evidence>
<feature type="domain" description="Cytochrome b561" evidence="21">
    <location>
        <begin position="1628"/>
        <end position="1823"/>
    </location>
</feature>
<keyword evidence="4 16" id="KW-0812">Transmembrane</keyword>
<dbReference type="PROSITE" id="PS01359">
    <property type="entry name" value="ZF_PHD_1"/>
    <property type="match status" value="1"/>
</dbReference>
<dbReference type="FunFam" id="3.30.160.20:FF:000036">
    <property type="entry name" value="Double-stranded RNA-binding protein 2"/>
    <property type="match status" value="1"/>
</dbReference>
<dbReference type="PROSITE" id="PS51549">
    <property type="entry name" value="DM13"/>
    <property type="match status" value="1"/>
</dbReference>
<dbReference type="SUPFAM" id="SSF49344">
    <property type="entry name" value="CBD9-like"/>
    <property type="match status" value="1"/>
</dbReference>
<feature type="region of interest" description="Disordered" evidence="15">
    <location>
        <begin position="569"/>
        <end position="618"/>
    </location>
</feature>
<feature type="compositionally biased region" description="Low complexity" evidence="15">
    <location>
        <begin position="606"/>
        <end position="618"/>
    </location>
</feature>
<feature type="domain" description="Chromo" evidence="17">
    <location>
        <begin position="879"/>
        <end position="961"/>
    </location>
</feature>
<feature type="transmembrane region" description="Helical" evidence="16">
    <location>
        <begin position="44"/>
        <end position="63"/>
    </location>
</feature>
<dbReference type="InterPro" id="IPR019545">
    <property type="entry name" value="DM13_domain"/>
</dbReference>
<dbReference type="Gene3D" id="3.30.40.10">
    <property type="entry name" value="Zinc/RING finger domain, C3HC4 (zinc finger)"/>
    <property type="match status" value="1"/>
</dbReference>
<keyword evidence="5" id="KW-0479">Metal-binding</keyword>
<evidence type="ECO:0000256" key="1">
    <source>
        <dbReference type="ARBA" id="ARBA00004127"/>
    </source>
</evidence>
<evidence type="ECO:0000256" key="16">
    <source>
        <dbReference type="SAM" id="Phobius"/>
    </source>
</evidence>
<dbReference type="InterPro" id="IPR057443">
    <property type="entry name" value="At5g54830-like"/>
</dbReference>
<dbReference type="InterPro" id="IPR023780">
    <property type="entry name" value="Chromo_domain"/>
</dbReference>
<dbReference type="Gene3D" id="2.60.40.1210">
    <property type="entry name" value="Cellobiose dehydrogenase, cytochrome domain"/>
    <property type="match status" value="1"/>
</dbReference>
<feature type="transmembrane region" description="Helical" evidence="16">
    <location>
        <begin position="1666"/>
        <end position="1686"/>
    </location>
</feature>
<dbReference type="PROSITE" id="PS50137">
    <property type="entry name" value="DS_RBD"/>
    <property type="match status" value="2"/>
</dbReference>
<dbReference type="InterPro" id="IPR005018">
    <property type="entry name" value="DOMON_domain"/>
</dbReference>
<feature type="transmembrane region" description="Helical" evidence="16">
    <location>
        <begin position="1802"/>
        <end position="1824"/>
    </location>
</feature>
<dbReference type="EMBL" id="UZAU01000821">
    <property type="status" value="NOT_ANNOTATED_CDS"/>
    <property type="molecule type" value="Genomic_DNA"/>
</dbReference>
<evidence type="ECO:0000259" key="18">
    <source>
        <dbReference type="PROSITE" id="PS50016"/>
    </source>
</evidence>
<dbReference type="SUPFAM" id="SSF54768">
    <property type="entry name" value="dsRNA-binding domain-like"/>
    <property type="match status" value="2"/>
</dbReference>
<evidence type="ECO:0000256" key="11">
    <source>
        <dbReference type="ARBA" id="ARBA00022989"/>
    </source>
</evidence>
<evidence type="ECO:0000259" key="20">
    <source>
        <dbReference type="PROSITE" id="PS50836"/>
    </source>
</evidence>
<dbReference type="CDD" id="cd08760">
    <property type="entry name" value="Cyt_b561_FRRS1_like"/>
    <property type="match status" value="1"/>
</dbReference>
<evidence type="ECO:0000259" key="17">
    <source>
        <dbReference type="PROSITE" id="PS50013"/>
    </source>
</evidence>
<evidence type="ECO:0000256" key="14">
    <source>
        <dbReference type="PROSITE-ProRule" id="PRU00266"/>
    </source>
</evidence>
<dbReference type="Gene3D" id="3.30.160.20">
    <property type="match status" value="2"/>
</dbReference>
<evidence type="ECO:0000256" key="13">
    <source>
        <dbReference type="PROSITE-ProRule" id="PRU00146"/>
    </source>
</evidence>
<name>A0A803QL00_CANSA</name>
<feature type="compositionally biased region" description="Basic and acidic residues" evidence="15">
    <location>
        <begin position="574"/>
        <end position="587"/>
    </location>
</feature>
<dbReference type="PROSITE" id="PS50939">
    <property type="entry name" value="CYTOCHROME_B561"/>
    <property type="match status" value="1"/>
</dbReference>
<evidence type="ECO:0000256" key="8">
    <source>
        <dbReference type="ARBA" id="ARBA00022833"/>
    </source>
</evidence>
<dbReference type="PANTHER" id="PTHR47281">
    <property type="entry name" value="OS09G0557700 PROTEIN"/>
    <property type="match status" value="1"/>
</dbReference>
<proteinExistence type="inferred from homology"/>
<reference evidence="23" key="1">
    <citation type="submission" date="2021-03" db="UniProtKB">
        <authorList>
            <consortium name="EnsemblPlants"/>
        </authorList>
    </citation>
    <scope>IDENTIFICATION</scope>
</reference>
<dbReference type="InterPro" id="IPR001965">
    <property type="entry name" value="Znf_PHD"/>
</dbReference>
<keyword evidence="12 16" id="KW-0472">Membrane</keyword>
<keyword evidence="8" id="KW-0862">Zinc</keyword>
<feature type="transmembrane region" description="Helical" evidence="16">
    <location>
        <begin position="75"/>
        <end position="96"/>
    </location>
</feature>
<dbReference type="InterPro" id="IPR000953">
    <property type="entry name" value="Chromo/chromo_shadow_dom"/>
</dbReference>
<keyword evidence="3" id="KW-0813">Transport</keyword>
<protein>
    <submittedName>
        <fullName evidence="23">Uncharacterized protein</fullName>
    </submittedName>
</protein>
<dbReference type="SMART" id="SM00686">
    <property type="entry name" value="DM13"/>
    <property type="match status" value="1"/>
</dbReference>
<feature type="transmembrane region" description="Helical" evidence="16">
    <location>
        <begin position="1698"/>
        <end position="1718"/>
    </location>
</feature>
<evidence type="ECO:0000259" key="22">
    <source>
        <dbReference type="PROSITE" id="PS51549"/>
    </source>
</evidence>
<keyword evidence="11 16" id="KW-1133">Transmembrane helix</keyword>
<dbReference type="InterPro" id="IPR001594">
    <property type="entry name" value="Palmitoyltrfase_DHHC"/>
</dbReference>
<feature type="compositionally biased region" description="Basic and acidic residues" evidence="15">
    <location>
        <begin position="356"/>
        <end position="366"/>
    </location>
</feature>
<dbReference type="InterPro" id="IPR045879">
    <property type="entry name" value="B561A"/>
</dbReference>
<feature type="transmembrane region" description="Helical" evidence="16">
    <location>
        <begin position="1730"/>
        <end position="1749"/>
    </location>
</feature>
<feature type="region of interest" description="Disordered" evidence="15">
    <location>
        <begin position="343"/>
        <end position="378"/>
    </location>
</feature>
<feature type="domain" description="DRBM" evidence="19">
    <location>
        <begin position="478"/>
        <end position="546"/>
    </location>
</feature>
<dbReference type="Pfam" id="PF00628">
    <property type="entry name" value="PHD"/>
    <property type="match status" value="1"/>
</dbReference>
<dbReference type="PROSITE" id="PS50836">
    <property type="entry name" value="DOMON"/>
    <property type="match status" value="2"/>
</dbReference>
<dbReference type="InterPro" id="IPR019787">
    <property type="entry name" value="Znf_PHD-finger"/>
</dbReference>
<evidence type="ECO:0000259" key="21">
    <source>
        <dbReference type="PROSITE" id="PS50939"/>
    </source>
</evidence>
<dbReference type="SMART" id="SM00358">
    <property type="entry name" value="DSRM"/>
    <property type="match status" value="2"/>
</dbReference>
<dbReference type="SMART" id="SM00298">
    <property type="entry name" value="CHROMO"/>
    <property type="match status" value="1"/>
</dbReference>
<dbReference type="InterPro" id="IPR006593">
    <property type="entry name" value="Cyt_b561/ferric_Rdtase_TM"/>
</dbReference>
<dbReference type="Gene3D" id="2.40.50.40">
    <property type="match status" value="1"/>
</dbReference>
<dbReference type="SMART" id="SM00249">
    <property type="entry name" value="PHD"/>
    <property type="match status" value="1"/>
</dbReference>
<evidence type="ECO:0000256" key="9">
    <source>
        <dbReference type="ARBA" id="ARBA00022884"/>
    </source>
</evidence>
<feature type="domain" description="DRBM" evidence="19">
    <location>
        <begin position="414"/>
        <end position="461"/>
    </location>
</feature>